<dbReference type="EMBL" id="QWET01000007">
    <property type="protein sequence ID" value="RIH65272.1"/>
    <property type="molecule type" value="Genomic_DNA"/>
</dbReference>
<proteinExistence type="predicted"/>
<dbReference type="PANTHER" id="PTHR32060">
    <property type="entry name" value="TAIL-SPECIFIC PROTEASE"/>
    <property type="match status" value="1"/>
</dbReference>
<keyword evidence="3" id="KW-1185">Reference proteome</keyword>
<protein>
    <recommendedName>
        <fullName evidence="1">Tail specific protease domain-containing protein</fullName>
    </recommendedName>
</protein>
<dbReference type="Pfam" id="PF03572">
    <property type="entry name" value="Peptidase_S41"/>
    <property type="match status" value="1"/>
</dbReference>
<accession>A0A399D3N7</accession>
<dbReference type="GO" id="GO:0008236">
    <property type="term" value="F:serine-type peptidase activity"/>
    <property type="evidence" value="ECO:0007669"/>
    <property type="project" value="InterPro"/>
</dbReference>
<dbReference type="InterPro" id="IPR029045">
    <property type="entry name" value="ClpP/crotonase-like_dom_sf"/>
</dbReference>
<evidence type="ECO:0000313" key="3">
    <source>
        <dbReference type="Proteomes" id="UP000266441"/>
    </source>
</evidence>
<feature type="domain" description="Tail specific protease" evidence="1">
    <location>
        <begin position="249"/>
        <end position="457"/>
    </location>
</feature>
<dbReference type="SUPFAM" id="SSF52096">
    <property type="entry name" value="ClpP/crotonase"/>
    <property type="match status" value="1"/>
</dbReference>
<name>A0A399D3N7_9BACT</name>
<dbReference type="InterPro" id="IPR005151">
    <property type="entry name" value="Tail-specific_protease"/>
</dbReference>
<dbReference type="GO" id="GO:0004175">
    <property type="term" value="F:endopeptidase activity"/>
    <property type="evidence" value="ECO:0007669"/>
    <property type="project" value="TreeGrafter"/>
</dbReference>
<dbReference type="GO" id="GO:0030288">
    <property type="term" value="C:outer membrane-bounded periplasmic space"/>
    <property type="evidence" value="ECO:0007669"/>
    <property type="project" value="TreeGrafter"/>
</dbReference>
<dbReference type="AlphaFoldDB" id="A0A399D3N7"/>
<dbReference type="PANTHER" id="PTHR32060:SF30">
    <property type="entry name" value="CARBOXY-TERMINAL PROCESSING PROTEASE CTPA"/>
    <property type="match status" value="1"/>
</dbReference>
<dbReference type="GO" id="GO:0006508">
    <property type="term" value="P:proteolysis"/>
    <property type="evidence" value="ECO:0007669"/>
    <property type="project" value="InterPro"/>
</dbReference>
<dbReference type="OrthoDB" id="5480566at2"/>
<dbReference type="Gene3D" id="3.90.226.10">
    <property type="entry name" value="2-enoyl-CoA Hydratase, Chain A, domain 1"/>
    <property type="match status" value="1"/>
</dbReference>
<dbReference type="RefSeq" id="WP_119350194.1">
    <property type="nucleotide sequence ID" value="NZ_QWET01000007.1"/>
</dbReference>
<evidence type="ECO:0000313" key="2">
    <source>
        <dbReference type="EMBL" id="RIH65272.1"/>
    </source>
</evidence>
<reference evidence="2 3" key="1">
    <citation type="journal article" date="2015" name="Int. J. Syst. Evol. Microbiol.">
        <title>Mariniphaga sediminis sp. nov., isolated from coastal sediment.</title>
        <authorList>
            <person name="Wang F.Q."/>
            <person name="Shen Q.Y."/>
            <person name="Chen G.J."/>
            <person name="Du Z.J."/>
        </authorList>
    </citation>
    <scope>NUCLEOTIDE SEQUENCE [LARGE SCALE GENOMIC DNA]</scope>
    <source>
        <strain evidence="2 3">SY21</strain>
    </source>
</reference>
<organism evidence="2 3">
    <name type="scientific">Mariniphaga sediminis</name>
    <dbReference type="NCBI Taxonomy" id="1628158"/>
    <lineage>
        <taxon>Bacteria</taxon>
        <taxon>Pseudomonadati</taxon>
        <taxon>Bacteroidota</taxon>
        <taxon>Bacteroidia</taxon>
        <taxon>Marinilabiliales</taxon>
        <taxon>Prolixibacteraceae</taxon>
        <taxon>Mariniphaga</taxon>
    </lineage>
</organism>
<dbReference type="Proteomes" id="UP000266441">
    <property type="component" value="Unassembled WGS sequence"/>
</dbReference>
<gene>
    <name evidence="2" type="ORF">D1164_11870</name>
</gene>
<evidence type="ECO:0000259" key="1">
    <source>
        <dbReference type="Pfam" id="PF03572"/>
    </source>
</evidence>
<comment type="caution">
    <text evidence="2">The sequence shown here is derived from an EMBL/GenBank/DDBJ whole genome shotgun (WGS) entry which is preliminary data.</text>
</comment>
<dbReference type="GO" id="GO:0007165">
    <property type="term" value="P:signal transduction"/>
    <property type="evidence" value="ECO:0007669"/>
    <property type="project" value="TreeGrafter"/>
</dbReference>
<sequence length="486" mass="55996">MKIRSFVVAIVFPLSLLAQTKLSQEQIIEDYTIFKNILTTGHPSLYEYTTKENWDSIFNHFEKKELKQLTNSDGLFRSISALAEHVKDGHLIVHYPKMDSIPKMFPLLLKIIDGKLYADTDEFKIPAGSQIVTIDGENCDQLINRMLKYAPSDGYNLTKKHRQIETEFGILLYYELGEKSTYEVVYLTPDNQSKTTTIESQDFEQIGKRHALRNSHFAAYHGDSDRAKYFQTWVSEKWPRYHYIDSINTAVLTVPSFGLDPTEFKSRLVNLFKKIRKKKTDNLILDIRSNNGGYRINTIHLFSFLTEKPFRQRISESVITSHLPEGKYLLDTVSDYRQFFSNYFASAKKENGRWILQKDHAIEEMKPFRKPFKGNVFVLIGGRTFSAGSAFALNAKNDANITLIGEEAGGGYYFHTGQYPVLYELPNSRIILRMSFVKINHYVTDNTIAKGRGVLPDNIVHLTVQDLIESKDSQLDYVIKCIQKLK</sequence>